<evidence type="ECO:0000259" key="13">
    <source>
        <dbReference type="PROSITE" id="PS51379"/>
    </source>
</evidence>
<protein>
    <submittedName>
        <fullName evidence="15">Electron transport complex subunit RsxB</fullName>
    </submittedName>
</protein>
<dbReference type="NCBIfam" id="NF005415">
    <property type="entry name" value="PRK06991.1"/>
    <property type="match status" value="1"/>
</dbReference>
<evidence type="ECO:0000259" key="14">
    <source>
        <dbReference type="PROSITE" id="PS51656"/>
    </source>
</evidence>
<organism evidence="15 16">
    <name type="scientific">Undibacterium nitidum</name>
    <dbReference type="NCBI Taxonomy" id="2762298"/>
    <lineage>
        <taxon>Bacteria</taxon>
        <taxon>Pseudomonadati</taxon>
        <taxon>Pseudomonadota</taxon>
        <taxon>Betaproteobacteria</taxon>
        <taxon>Burkholderiales</taxon>
        <taxon>Oxalobacteraceae</taxon>
        <taxon>Undibacterium</taxon>
    </lineage>
</organism>
<feature type="domain" description="4Fe-4S" evidence="14">
    <location>
        <begin position="1"/>
        <end position="60"/>
    </location>
</feature>
<evidence type="ECO:0000256" key="10">
    <source>
        <dbReference type="ARBA" id="ARBA00023014"/>
    </source>
</evidence>
<evidence type="ECO:0000256" key="6">
    <source>
        <dbReference type="ARBA" id="ARBA00022737"/>
    </source>
</evidence>
<keyword evidence="16" id="KW-1185">Reference proteome</keyword>
<dbReference type="SUPFAM" id="SSF54862">
    <property type="entry name" value="4Fe-4S ferredoxins"/>
    <property type="match status" value="1"/>
</dbReference>
<evidence type="ECO:0000256" key="8">
    <source>
        <dbReference type="ARBA" id="ARBA00022982"/>
    </source>
</evidence>
<proteinExistence type="predicted"/>
<dbReference type="Pfam" id="PF04060">
    <property type="entry name" value="FeS"/>
    <property type="match status" value="1"/>
</dbReference>
<dbReference type="Proteomes" id="UP000627446">
    <property type="component" value="Unassembled WGS sequence"/>
</dbReference>
<dbReference type="PROSITE" id="PS51379">
    <property type="entry name" value="4FE4S_FER_2"/>
    <property type="match status" value="2"/>
</dbReference>
<evidence type="ECO:0000256" key="9">
    <source>
        <dbReference type="ARBA" id="ARBA00023004"/>
    </source>
</evidence>
<dbReference type="PROSITE" id="PS51656">
    <property type="entry name" value="4FE4S"/>
    <property type="match status" value="1"/>
</dbReference>
<keyword evidence="8" id="KW-0249">Electron transport</keyword>
<dbReference type="InterPro" id="IPR007202">
    <property type="entry name" value="4Fe-4S_dom"/>
</dbReference>
<keyword evidence="9" id="KW-0408">Iron</keyword>
<feature type="coiled-coil region" evidence="12">
    <location>
        <begin position="147"/>
        <end position="203"/>
    </location>
</feature>
<dbReference type="GO" id="GO:0051539">
    <property type="term" value="F:4 iron, 4 sulfur cluster binding"/>
    <property type="evidence" value="ECO:0007669"/>
    <property type="project" value="UniProtKB-KW"/>
</dbReference>
<evidence type="ECO:0000256" key="5">
    <source>
        <dbReference type="ARBA" id="ARBA00022723"/>
    </source>
</evidence>
<keyword evidence="3" id="KW-0004">4Fe-4S</keyword>
<dbReference type="PANTHER" id="PTHR42859:SF3">
    <property type="entry name" value="ION-TRANSLOCATING OXIDOREDUCTASE COMPLEX SUBUNIT B"/>
    <property type="match status" value="1"/>
</dbReference>
<evidence type="ECO:0000256" key="11">
    <source>
        <dbReference type="ARBA" id="ARBA00023136"/>
    </source>
</evidence>
<dbReference type="InterPro" id="IPR010207">
    <property type="entry name" value="Elect_transpt_cplx_RnfB/RsxB"/>
</dbReference>
<keyword evidence="10" id="KW-0411">Iron-sulfur</keyword>
<reference evidence="15" key="1">
    <citation type="submission" date="2020-08" db="EMBL/GenBank/DDBJ databases">
        <title>Novel species isolated from subtropical streams in China.</title>
        <authorList>
            <person name="Lu H."/>
        </authorList>
    </citation>
    <scope>NUCLEOTIDE SEQUENCE</scope>
    <source>
        <strain evidence="15">LX22W</strain>
    </source>
</reference>
<keyword evidence="4" id="KW-0997">Cell inner membrane</keyword>
<dbReference type="RefSeq" id="WP_186915615.1">
    <property type="nucleotide sequence ID" value="NZ_JACOFZ010000001.1"/>
</dbReference>
<evidence type="ECO:0000256" key="2">
    <source>
        <dbReference type="ARBA" id="ARBA00022475"/>
    </source>
</evidence>
<dbReference type="EMBL" id="JACOFZ010000001">
    <property type="protein sequence ID" value="MBC3879816.1"/>
    <property type="molecule type" value="Genomic_DNA"/>
</dbReference>
<dbReference type="Gene3D" id="1.10.15.40">
    <property type="entry name" value="Electron transport complex subunit B, putative Fe-S cluster"/>
    <property type="match status" value="1"/>
</dbReference>
<name>A0A923HL62_9BURK</name>
<keyword evidence="5" id="KW-0479">Metal-binding</keyword>
<evidence type="ECO:0000313" key="15">
    <source>
        <dbReference type="EMBL" id="MBC3879816.1"/>
    </source>
</evidence>
<evidence type="ECO:0000256" key="3">
    <source>
        <dbReference type="ARBA" id="ARBA00022485"/>
    </source>
</evidence>
<feature type="domain" description="4Fe-4S ferredoxin-type" evidence="13">
    <location>
        <begin position="76"/>
        <end position="105"/>
    </location>
</feature>
<feature type="domain" description="4Fe-4S ferredoxin-type" evidence="13">
    <location>
        <begin position="106"/>
        <end position="135"/>
    </location>
</feature>
<dbReference type="InterPro" id="IPR017900">
    <property type="entry name" value="4Fe4S_Fe_S_CS"/>
</dbReference>
<dbReference type="PANTHER" id="PTHR42859">
    <property type="entry name" value="OXIDOREDUCTASE"/>
    <property type="match status" value="1"/>
</dbReference>
<keyword evidence="2" id="KW-1003">Cell membrane</keyword>
<dbReference type="Gene3D" id="3.30.70.20">
    <property type="match status" value="2"/>
</dbReference>
<evidence type="ECO:0000313" key="16">
    <source>
        <dbReference type="Proteomes" id="UP000627446"/>
    </source>
</evidence>
<evidence type="ECO:0000256" key="7">
    <source>
        <dbReference type="ARBA" id="ARBA00022967"/>
    </source>
</evidence>
<dbReference type="InterPro" id="IPR017896">
    <property type="entry name" value="4Fe4S_Fe-S-bd"/>
</dbReference>
<dbReference type="NCBIfam" id="TIGR01944">
    <property type="entry name" value="rnfB"/>
    <property type="match status" value="1"/>
</dbReference>
<evidence type="ECO:0000256" key="1">
    <source>
        <dbReference type="ARBA" id="ARBA00022448"/>
    </source>
</evidence>
<accession>A0A923HL62</accession>
<evidence type="ECO:0000256" key="4">
    <source>
        <dbReference type="ARBA" id="ARBA00022519"/>
    </source>
</evidence>
<sequence length="230" mass="25551">MFSILADQINNILPQTQCTKCGFPNCRSYAEAIASNKANFNQCPPGGAEGINRIALAIQKPAIQLNIEHGLERPRPVAFIDENVCIGCTLCIQACPVDAIMGANKQMHTVIPELCTGCDLCVEPCPVDCITMIYEDSSATGWDAWSNEQAQAARERFEAREIRLVREKQENEARLALKAQEKLKLVNAEIPETQAELDEKERKRRIIADAIRKAALKKNPSNSQLDETQK</sequence>
<comment type="caution">
    <text evidence="15">The sequence shown here is derived from an EMBL/GenBank/DDBJ whole genome shotgun (WGS) entry which is preliminary data.</text>
</comment>
<keyword evidence="7" id="KW-1278">Translocase</keyword>
<keyword evidence="12" id="KW-0175">Coiled coil</keyword>
<dbReference type="GO" id="GO:0046872">
    <property type="term" value="F:metal ion binding"/>
    <property type="evidence" value="ECO:0007669"/>
    <property type="project" value="UniProtKB-KW"/>
</dbReference>
<dbReference type="PROSITE" id="PS00198">
    <property type="entry name" value="4FE4S_FER_1"/>
    <property type="match status" value="1"/>
</dbReference>
<keyword evidence="11" id="KW-0472">Membrane</keyword>
<dbReference type="InterPro" id="IPR050294">
    <property type="entry name" value="RnfB_subfamily"/>
</dbReference>
<evidence type="ECO:0000256" key="12">
    <source>
        <dbReference type="SAM" id="Coils"/>
    </source>
</evidence>
<dbReference type="Pfam" id="PF14697">
    <property type="entry name" value="Fer4_21"/>
    <property type="match status" value="1"/>
</dbReference>
<keyword evidence="6" id="KW-0677">Repeat</keyword>
<keyword evidence="1" id="KW-0813">Transport</keyword>
<dbReference type="GO" id="GO:0009055">
    <property type="term" value="F:electron transfer activity"/>
    <property type="evidence" value="ECO:0007669"/>
    <property type="project" value="InterPro"/>
</dbReference>
<gene>
    <name evidence="15" type="primary">rsxB</name>
    <name evidence="15" type="ORF">H8K36_00365</name>
</gene>
<dbReference type="AlphaFoldDB" id="A0A923HL62"/>